<dbReference type="EMBL" id="JACIDX010000033">
    <property type="protein sequence ID" value="MBB3957753.1"/>
    <property type="molecule type" value="Genomic_DNA"/>
</dbReference>
<evidence type="ECO:0000256" key="4">
    <source>
        <dbReference type="ARBA" id="ARBA00019465"/>
    </source>
</evidence>
<keyword evidence="7 10" id="KW-0560">Oxidoreductase</keyword>
<comment type="caution">
    <text evidence="13">The sequence shown here is derived from an EMBL/GenBank/DDBJ whole genome shotgun (WGS) entry which is preliminary data.</text>
</comment>
<evidence type="ECO:0000256" key="9">
    <source>
        <dbReference type="ARBA" id="ARBA00048793"/>
    </source>
</evidence>
<evidence type="ECO:0000256" key="10">
    <source>
        <dbReference type="RuleBase" id="RU362068"/>
    </source>
</evidence>
<dbReference type="GO" id="GO:0015940">
    <property type="term" value="P:pantothenate biosynthetic process"/>
    <property type="evidence" value="ECO:0007669"/>
    <property type="project" value="UniProtKB-UniPathway"/>
</dbReference>
<dbReference type="AlphaFoldDB" id="A0A7W6CJL1"/>
<dbReference type="InterPro" id="IPR036291">
    <property type="entry name" value="NAD(P)-bd_dom_sf"/>
</dbReference>
<comment type="function">
    <text evidence="10">Catalyzes the NADPH-dependent reduction of ketopantoate into pantoic acid.</text>
</comment>
<accession>A0A7W6CJL1</accession>
<dbReference type="Pfam" id="PF02558">
    <property type="entry name" value="ApbA"/>
    <property type="match status" value="1"/>
</dbReference>
<dbReference type="InterPro" id="IPR003710">
    <property type="entry name" value="ApbA"/>
</dbReference>
<comment type="similarity">
    <text evidence="2 10">Belongs to the ketopantoate reductase family.</text>
</comment>
<gene>
    <name evidence="13" type="ORF">GGR38_004728</name>
</gene>
<dbReference type="InterPro" id="IPR008927">
    <property type="entry name" value="6-PGluconate_DH-like_C_sf"/>
</dbReference>
<evidence type="ECO:0000256" key="7">
    <source>
        <dbReference type="ARBA" id="ARBA00023002"/>
    </source>
</evidence>
<evidence type="ECO:0000313" key="13">
    <source>
        <dbReference type="EMBL" id="MBB3957753.1"/>
    </source>
</evidence>
<comment type="catalytic activity">
    <reaction evidence="9 10">
        <text>(R)-pantoate + NADP(+) = 2-dehydropantoate + NADPH + H(+)</text>
        <dbReference type="Rhea" id="RHEA:16233"/>
        <dbReference type="ChEBI" id="CHEBI:11561"/>
        <dbReference type="ChEBI" id="CHEBI:15378"/>
        <dbReference type="ChEBI" id="CHEBI:15980"/>
        <dbReference type="ChEBI" id="CHEBI:57783"/>
        <dbReference type="ChEBI" id="CHEBI:58349"/>
        <dbReference type="EC" id="1.1.1.169"/>
    </reaction>
</comment>
<dbReference type="GO" id="GO:0005737">
    <property type="term" value="C:cytoplasm"/>
    <property type="evidence" value="ECO:0007669"/>
    <property type="project" value="TreeGrafter"/>
</dbReference>
<reference evidence="13 14" key="1">
    <citation type="submission" date="2020-08" db="EMBL/GenBank/DDBJ databases">
        <title>Genomic Encyclopedia of Type Strains, Phase IV (KMG-IV): sequencing the most valuable type-strain genomes for metagenomic binning, comparative biology and taxonomic classification.</title>
        <authorList>
            <person name="Goeker M."/>
        </authorList>
    </citation>
    <scope>NUCLEOTIDE SEQUENCE [LARGE SCALE GENOMIC DNA]</scope>
    <source>
        <strain evidence="13 14">DSM 27057</strain>
    </source>
</reference>
<dbReference type="Pfam" id="PF08546">
    <property type="entry name" value="ApbA_C"/>
    <property type="match status" value="1"/>
</dbReference>
<keyword evidence="5 10" id="KW-0566">Pantothenate biosynthesis</keyword>
<dbReference type="FunFam" id="1.10.1040.10:FF:000017">
    <property type="entry name" value="2-dehydropantoate 2-reductase"/>
    <property type="match status" value="1"/>
</dbReference>
<dbReference type="InterPro" id="IPR013752">
    <property type="entry name" value="KPA_reductase"/>
</dbReference>
<feature type="domain" description="Ketopantoate reductase N-terminal" evidence="11">
    <location>
        <begin position="3"/>
        <end position="163"/>
    </location>
</feature>
<proteinExistence type="inferred from homology"/>
<dbReference type="Gene3D" id="1.10.1040.10">
    <property type="entry name" value="N-(1-d-carboxylethyl)-l-norvaline Dehydrogenase, domain 2"/>
    <property type="match status" value="1"/>
</dbReference>
<dbReference type="UniPathway" id="UPA00028">
    <property type="reaction ID" value="UER00004"/>
</dbReference>
<protein>
    <recommendedName>
        <fullName evidence="4 10">2-dehydropantoate 2-reductase</fullName>
        <ecNumber evidence="3 10">1.1.1.169</ecNumber>
    </recommendedName>
    <alternativeName>
        <fullName evidence="8 10">Ketopantoate reductase</fullName>
    </alternativeName>
</protein>
<dbReference type="InterPro" id="IPR013332">
    <property type="entry name" value="KPR_N"/>
</dbReference>
<dbReference type="Proteomes" id="UP000548867">
    <property type="component" value="Unassembled WGS sequence"/>
</dbReference>
<evidence type="ECO:0000256" key="3">
    <source>
        <dbReference type="ARBA" id="ARBA00013014"/>
    </source>
</evidence>
<evidence type="ECO:0000256" key="1">
    <source>
        <dbReference type="ARBA" id="ARBA00004994"/>
    </source>
</evidence>
<dbReference type="PANTHER" id="PTHR21708">
    <property type="entry name" value="PROBABLE 2-DEHYDROPANTOATE 2-REDUCTASE"/>
    <property type="match status" value="1"/>
</dbReference>
<dbReference type="NCBIfam" id="NF005089">
    <property type="entry name" value="PRK06522.1-4"/>
    <property type="match status" value="1"/>
</dbReference>
<sequence>MQVGIIGAGAIGGWIAARLAHGGHDVRILARAETGKALRSHGLTLVQDGERMVVHPRICADAQEVGPCDLIIVGVKSFALESVAPAIAAMMKPETLVVPMLNGVPWWFMGRDVSLRSVDPDGILQKSLPYEQIVACVVHAAAMRTLPAEITLFRGDRLIMGEPAGGASARVAALVDQFRAAGLPAEQSHDVRADIWFKLWGNMTINPISALTLATADRILDDPLVLGLIASVMEEAREIGRRIGCPIEQSTVERNAVTRKLGAFRTSMLQDVDASRPIELDALLAAPREIAAMVGVATPSLDILFGLTRLMGISRGIYG</sequence>
<evidence type="ECO:0000256" key="8">
    <source>
        <dbReference type="ARBA" id="ARBA00032024"/>
    </source>
</evidence>
<keyword evidence="6 10" id="KW-0521">NADP</keyword>
<evidence type="ECO:0000313" key="14">
    <source>
        <dbReference type="Proteomes" id="UP000548867"/>
    </source>
</evidence>
<dbReference type="NCBIfam" id="TIGR00745">
    <property type="entry name" value="apbA_panE"/>
    <property type="match status" value="1"/>
</dbReference>
<name>A0A7W6CJL1_9SPHN</name>
<dbReference type="SUPFAM" id="SSF51735">
    <property type="entry name" value="NAD(P)-binding Rossmann-fold domains"/>
    <property type="match status" value="1"/>
</dbReference>
<dbReference type="EC" id="1.1.1.169" evidence="3 10"/>
<evidence type="ECO:0000256" key="2">
    <source>
        <dbReference type="ARBA" id="ARBA00007870"/>
    </source>
</evidence>
<evidence type="ECO:0000259" key="11">
    <source>
        <dbReference type="Pfam" id="PF02558"/>
    </source>
</evidence>
<organism evidence="13 14">
    <name type="scientific">Novosphingobium sediminicola</name>
    <dbReference type="NCBI Taxonomy" id="563162"/>
    <lineage>
        <taxon>Bacteria</taxon>
        <taxon>Pseudomonadati</taxon>
        <taxon>Pseudomonadota</taxon>
        <taxon>Alphaproteobacteria</taxon>
        <taxon>Sphingomonadales</taxon>
        <taxon>Sphingomonadaceae</taxon>
        <taxon>Novosphingobium</taxon>
    </lineage>
</organism>
<keyword evidence="14" id="KW-1185">Reference proteome</keyword>
<dbReference type="InterPro" id="IPR051402">
    <property type="entry name" value="KPR-Related"/>
</dbReference>
<dbReference type="InterPro" id="IPR013328">
    <property type="entry name" value="6PGD_dom2"/>
</dbReference>
<comment type="pathway">
    <text evidence="1 10">Cofactor biosynthesis; (R)-pantothenate biosynthesis; (R)-pantoate from 3-methyl-2-oxobutanoate: step 2/2.</text>
</comment>
<evidence type="ECO:0000256" key="6">
    <source>
        <dbReference type="ARBA" id="ARBA00022857"/>
    </source>
</evidence>
<dbReference type="GO" id="GO:0008677">
    <property type="term" value="F:2-dehydropantoate 2-reductase activity"/>
    <property type="evidence" value="ECO:0007669"/>
    <property type="project" value="UniProtKB-EC"/>
</dbReference>
<evidence type="ECO:0000259" key="12">
    <source>
        <dbReference type="Pfam" id="PF08546"/>
    </source>
</evidence>
<evidence type="ECO:0000256" key="5">
    <source>
        <dbReference type="ARBA" id="ARBA00022655"/>
    </source>
</evidence>
<dbReference type="Gene3D" id="3.40.50.720">
    <property type="entry name" value="NAD(P)-binding Rossmann-like Domain"/>
    <property type="match status" value="1"/>
</dbReference>
<dbReference type="SUPFAM" id="SSF48179">
    <property type="entry name" value="6-phosphogluconate dehydrogenase C-terminal domain-like"/>
    <property type="match status" value="1"/>
</dbReference>
<dbReference type="RefSeq" id="WP_183629323.1">
    <property type="nucleotide sequence ID" value="NZ_JACIDX010000033.1"/>
</dbReference>
<feature type="domain" description="Ketopantoate reductase C-terminal" evidence="12">
    <location>
        <begin position="190"/>
        <end position="310"/>
    </location>
</feature>
<dbReference type="PANTHER" id="PTHR21708:SF45">
    <property type="entry name" value="2-DEHYDROPANTOATE 2-REDUCTASE"/>
    <property type="match status" value="1"/>
</dbReference>